<accession>A0A2N8KWH2</accession>
<gene>
    <name evidence="7" type="ORF">C1O66_09795</name>
</gene>
<keyword evidence="5 6" id="KW-0472">Membrane</keyword>
<evidence type="ECO:0000256" key="2">
    <source>
        <dbReference type="ARBA" id="ARBA00022475"/>
    </source>
</evidence>
<dbReference type="InterPro" id="IPR050833">
    <property type="entry name" value="Poly_Biosynth_Transport"/>
</dbReference>
<keyword evidence="8" id="KW-1185">Reference proteome</keyword>
<evidence type="ECO:0000256" key="1">
    <source>
        <dbReference type="ARBA" id="ARBA00004651"/>
    </source>
</evidence>
<evidence type="ECO:0000256" key="3">
    <source>
        <dbReference type="ARBA" id="ARBA00022692"/>
    </source>
</evidence>
<keyword evidence="2" id="KW-1003">Cell membrane</keyword>
<protein>
    <submittedName>
        <fullName evidence="7">Polysaccharide biosynthesis protein</fullName>
    </submittedName>
</protein>
<keyword evidence="3 6" id="KW-0812">Transmembrane</keyword>
<evidence type="ECO:0000256" key="6">
    <source>
        <dbReference type="SAM" id="Phobius"/>
    </source>
</evidence>
<name>A0A2N8KWH2_9BURK</name>
<feature type="transmembrane region" description="Helical" evidence="6">
    <location>
        <begin position="381"/>
        <end position="400"/>
    </location>
</feature>
<feature type="transmembrane region" description="Helical" evidence="6">
    <location>
        <begin position="43"/>
        <end position="62"/>
    </location>
</feature>
<evidence type="ECO:0000313" key="8">
    <source>
        <dbReference type="Proteomes" id="UP000235916"/>
    </source>
</evidence>
<feature type="transmembrane region" description="Helical" evidence="6">
    <location>
        <begin position="108"/>
        <end position="129"/>
    </location>
</feature>
<sequence length="414" mass="44198">MRSGLLRSTLTLLAGGVLAQALPLLLGPWLTRIYSPEEFGQFASLWALAANLAVVACARYEFALPLETEEADAAVLMALCARLLLAMTGVAALVGLILAWLAEAGQGPALLLPLAVLAGGLSQWLTLWASRVGRFSATALARVLQYGGAALLQLGLGLLAFGVWGLLLGPIVAGLAAALVLARPAPAGGWQMLWRQPWVELRAMARRHREFPLLNTPHAFAGALQDSLALFLLVWWLGDASAGFWALALRYLKAPAGLVGSALSQPLYTRLVALQTVEQARQLVQRLLLLLLALGLSLAVLLMVWGPDLFVWLFGERWREAGQLARALAPYIALHFVASPLSVATLAWGQQAWALRLALWGQLAFALGLGLGLFWGGLIGAAWGVSAMMSAYFMYFFLALPARAAVVPARASLS</sequence>
<comment type="subcellular location">
    <subcellularLocation>
        <location evidence="1">Cell membrane</location>
        <topology evidence="1">Multi-pass membrane protein</topology>
    </subcellularLocation>
</comment>
<dbReference type="Proteomes" id="UP000235916">
    <property type="component" value="Unassembled WGS sequence"/>
</dbReference>
<proteinExistence type="predicted"/>
<dbReference type="PANTHER" id="PTHR30250:SF28">
    <property type="entry name" value="POLYSACCHARIDE BIOSYNTHESIS PROTEIN"/>
    <property type="match status" value="1"/>
</dbReference>
<reference evidence="7 8" key="1">
    <citation type="submission" date="2018-01" db="EMBL/GenBank/DDBJ databases">
        <title>Draft genome sequence of Paucibacter aquatile CR182 isolated from freshwater of the Nakdong River.</title>
        <authorList>
            <person name="Choi A."/>
            <person name="Chung E.J."/>
        </authorList>
    </citation>
    <scope>NUCLEOTIDE SEQUENCE [LARGE SCALE GENOMIC DNA]</scope>
    <source>
        <strain evidence="7 8">CR182</strain>
    </source>
</reference>
<feature type="transmembrane region" description="Helical" evidence="6">
    <location>
        <begin position="327"/>
        <end position="348"/>
    </location>
</feature>
<dbReference type="AlphaFoldDB" id="A0A2N8KWH2"/>
<feature type="transmembrane region" description="Helical" evidence="6">
    <location>
        <begin position="357"/>
        <end position="375"/>
    </location>
</feature>
<feature type="transmembrane region" description="Helical" evidence="6">
    <location>
        <begin position="228"/>
        <end position="248"/>
    </location>
</feature>
<feature type="transmembrane region" description="Helical" evidence="6">
    <location>
        <begin position="287"/>
        <end position="307"/>
    </location>
</feature>
<feature type="transmembrane region" description="Helical" evidence="6">
    <location>
        <begin position="150"/>
        <end position="182"/>
    </location>
</feature>
<keyword evidence="4 6" id="KW-1133">Transmembrane helix</keyword>
<organism evidence="7 8">
    <name type="scientific">Kinneretia aquatilis</name>
    <dbReference type="NCBI Taxonomy" id="2070761"/>
    <lineage>
        <taxon>Bacteria</taxon>
        <taxon>Pseudomonadati</taxon>
        <taxon>Pseudomonadota</taxon>
        <taxon>Betaproteobacteria</taxon>
        <taxon>Burkholderiales</taxon>
        <taxon>Sphaerotilaceae</taxon>
        <taxon>Roseateles</taxon>
    </lineage>
</organism>
<feature type="transmembrane region" description="Helical" evidence="6">
    <location>
        <begin position="74"/>
        <end position="102"/>
    </location>
</feature>
<dbReference type="PANTHER" id="PTHR30250">
    <property type="entry name" value="PST FAMILY PREDICTED COLANIC ACID TRANSPORTER"/>
    <property type="match status" value="1"/>
</dbReference>
<evidence type="ECO:0000256" key="5">
    <source>
        <dbReference type="ARBA" id="ARBA00023136"/>
    </source>
</evidence>
<dbReference type="GO" id="GO:0005886">
    <property type="term" value="C:plasma membrane"/>
    <property type="evidence" value="ECO:0007669"/>
    <property type="project" value="UniProtKB-SubCell"/>
</dbReference>
<comment type="caution">
    <text evidence="7">The sequence shown here is derived from an EMBL/GenBank/DDBJ whole genome shotgun (WGS) entry which is preliminary data.</text>
</comment>
<dbReference type="RefSeq" id="WP_102767709.1">
    <property type="nucleotide sequence ID" value="NZ_POSP01000003.1"/>
</dbReference>
<dbReference type="EMBL" id="POSP01000003">
    <property type="protein sequence ID" value="PND37790.1"/>
    <property type="molecule type" value="Genomic_DNA"/>
</dbReference>
<dbReference type="Pfam" id="PF13440">
    <property type="entry name" value="Polysacc_synt_3"/>
    <property type="match status" value="1"/>
</dbReference>
<evidence type="ECO:0000313" key="7">
    <source>
        <dbReference type="EMBL" id="PND37790.1"/>
    </source>
</evidence>
<evidence type="ECO:0000256" key="4">
    <source>
        <dbReference type="ARBA" id="ARBA00022989"/>
    </source>
</evidence>
<dbReference type="OrthoDB" id="3831435at2"/>